<dbReference type="PANTHER" id="PTHR11487">
    <property type="entry name" value="THIOESTERASE"/>
    <property type="match status" value="1"/>
</dbReference>
<dbReference type="SMART" id="SM00824">
    <property type="entry name" value="PKS_TE"/>
    <property type="match status" value="1"/>
</dbReference>
<dbReference type="PANTHER" id="PTHR11487:SF0">
    <property type="entry name" value="S-ACYL FATTY ACID SYNTHASE THIOESTERASE, MEDIUM CHAIN"/>
    <property type="match status" value="1"/>
</dbReference>
<gene>
    <name evidence="4" type="primary">rifR</name>
    <name evidence="4" type="ORF">GCM10010238_44800</name>
</gene>
<comment type="caution">
    <text evidence="4">The sequence shown here is derived from an EMBL/GenBank/DDBJ whole genome shotgun (WGS) entry which is preliminary data.</text>
</comment>
<evidence type="ECO:0000256" key="1">
    <source>
        <dbReference type="ARBA" id="ARBA00007169"/>
    </source>
</evidence>
<comment type="similarity">
    <text evidence="1">Belongs to the thioesterase family.</text>
</comment>
<keyword evidence="2 4" id="KW-0378">Hydrolase</keyword>
<evidence type="ECO:0000259" key="3">
    <source>
        <dbReference type="SMART" id="SM00824"/>
    </source>
</evidence>
<dbReference type="Pfam" id="PF00975">
    <property type="entry name" value="Thioesterase"/>
    <property type="match status" value="1"/>
</dbReference>
<dbReference type="InterPro" id="IPR012223">
    <property type="entry name" value="TEII"/>
</dbReference>
<proteinExistence type="inferred from homology"/>
<dbReference type="InterPro" id="IPR001031">
    <property type="entry name" value="Thioesterase"/>
</dbReference>
<name>A0A918LHJ4_STRGD</name>
<reference evidence="4" key="2">
    <citation type="submission" date="2020-09" db="EMBL/GenBank/DDBJ databases">
        <authorList>
            <person name="Sun Q."/>
            <person name="Ohkuma M."/>
        </authorList>
    </citation>
    <scope>NUCLEOTIDE SEQUENCE</scope>
    <source>
        <strain evidence="4">JCM 4234</strain>
    </source>
</reference>
<dbReference type="SUPFAM" id="SSF53474">
    <property type="entry name" value="alpha/beta-Hydrolases"/>
    <property type="match status" value="1"/>
</dbReference>
<dbReference type="AlphaFoldDB" id="A0A918LHJ4"/>
<dbReference type="InterPro" id="IPR029058">
    <property type="entry name" value="AB_hydrolase_fold"/>
</dbReference>
<accession>A0A918LHJ4</accession>
<dbReference type="Proteomes" id="UP000653493">
    <property type="component" value="Unassembled WGS sequence"/>
</dbReference>
<feature type="domain" description="Thioesterase TesA-like" evidence="3">
    <location>
        <begin position="26"/>
        <end position="252"/>
    </location>
</feature>
<sequence length="257" mass="28138">MTLSAIEANEWIRRYHPSPESRAGLVCFPHAGGSAPYFSPVSTALAPSYEVTAVQYPGRQERRHTPCIDDIGELARRSHAALTRAGVVGSGRPVALFGHSMGAVVAFEVARLMEREGGAGPVVLFASGRRAPSRFREDHVHLRDDAGIIEDIRALGGTDSRILQDRELLDLILPTLRSDYRAVERYRRGTDVRIGAPVTVLVGDSDPHTTRQEALAWGDHTSGGCEVHTFPGGHFYLEDQQAAVLRTITENLERLLP</sequence>
<evidence type="ECO:0000313" key="4">
    <source>
        <dbReference type="EMBL" id="GGS50324.1"/>
    </source>
</evidence>
<dbReference type="EMBL" id="BMSL01000014">
    <property type="protein sequence ID" value="GGS50324.1"/>
    <property type="molecule type" value="Genomic_DNA"/>
</dbReference>
<organism evidence="4 5">
    <name type="scientific">Streptomyces griseoviridis</name>
    <dbReference type="NCBI Taxonomy" id="45398"/>
    <lineage>
        <taxon>Bacteria</taxon>
        <taxon>Bacillati</taxon>
        <taxon>Actinomycetota</taxon>
        <taxon>Actinomycetes</taxon>
        <taxon>Kitasatosporales</taxon>
        <taxon>Streptomycetaceae</taxon>
        <taxon>Streptomyces</taxon>
    </lineage>
</organism>
<keyword evidence="5" id="KW-1185">Reference proteome</keyword>
<evidence type="ECO:0000313" key="5">
    <source>
        <dbReference type="Proteomes" id="UP000653493"/>
    </source>
</evidence>
<protein>
    <submittedName>
        <fullName evidence="4">Oleoyl-ACP hydrolase</fullName>
    </submittedName>
</protein>
<evidence type="ECO:0000256" key="2">
    <source>
        <dbReference type="ARBA" id="ARBA00022801"/>
    </source>
</evidence>
<dbReference type="InterPro" id="IPR020802">
    <property type="entry name" value="TesA-like"/>
</dbReference>
<dbReference type="GO" id="GO:0016787">
    <property type="term" value="F:hydrolase activity"/>
    <property type="evidence" value="ECO:0007669"/>
    <property type="project" value="UniProtKB-KW"/>
</dbReference>
<dbReference type="GO" id="GO:0008610">
    <property type="term" value="P:lipid biosynthetic process"/>
    <property type="evidence" value="ECO:0007669"/>
    <property type="project" value="TreeGrafter"/>
</dbReference>
<dbReference type="Gene3D" id="3.40.50.1820">
    <property type="entry name" value="alpha/beta hydrolase"/>
    <property type="match status" value="1"/>
</dbReference>
<reference evidence="4" key="1">
    <citation type="journal article" date="2014" name="Int. J. Syst. Evol. Microbiol.">
        <title>Complete genome sequence of Corynebacterium casei LMG S-19264T (=DSM 44701T), isolated from a smear-ripened cheese.</title>
        <authorList>
            <consortium name="US DOE Joint Genome Institute (JGI-PGF)"/>
            <person name="Walter F."/>
            <person name="Albersmeier A."/>
            <person name="Kalinowski J."/>
            <person name="Ruckert C."/>
        </authorList>
    </citation>
    <scope>NUCLEOTIDE SEQUENCE</scope>
    <source>
        <strain evidence="4">JCM 4234</strain>
    </source>
</reference>